<reference evidence="5 6" key="1">
    <citation type="submission" date="2016-07" db="EMBL/GenBank/DDBJ databases">
        <title>Draft genome of Scalindua rubra, obtained from a brine-seawater interface in the Red Sea, sheds light on salt adaptation in anammox bacteria.</title>
        <authorList>
            <person name="Speth D.R."/>
            <person name="Lagkouvardos I."/>
            <person name="Wang Y."/>
            <person name="Qian P.-Y."/>
            <person name="Dutilh B.E."/>
            <person name="Jetten M.S."/>
        </authorList>
    </citation>
    <scope>NUCLEOTIDE SEQUENCE [LARGE SCALE GENOMIC DNA]</scope>
    <source>
        <strain evidence="5">BSI-1</strain>
    </source>
</reference>
<keyword evidence="1" id="KW-1277">Toxin-antitoxin system</keyword>
<gene>
    <name evidence="5" type="ORF">SCARUB_01429</name>
</gene>
<dbReference type="InterPro" id="IPR037038">
    <property type="entry name" value="HepT-like_sf"/>
</dbReference>
<protein>
    <submittedName>
        <fullName evidence="5">Uncharacterized protein</fullName>
    </submittedName>
</protein>
<name>A0A1E3XCT5_9BACT</name>
<dbReference type="Proteomes" id="UP000094056">
    <property type="component" value="Unassembled WGS sequence"/>
</dbReference>
<dbReference type="GO" id="GO:0004540">
    <property type="term" value="F:RNA nuclease activity"/>
    <property type="evidence" value="ECO:0007669"/>
    <property type="project" value="InterPro"/>
</dbReference>
<evidence type="ECO:0000313" key="6">
    <source>
        <dbReference type="Proteomes" id="UP000094056"/>
    </source>
</evidence>
<dbReference type="Gene3D" id="1.20.120.580">
    <property type="entry name" value="bsu32300-like"/>
    <property type="match status" value="1"/>
</dbReference>
<evidence type="ECO:0000256" key="4">
    <source>
        <dbReference type="ARBA" id="ARBA00024207"/>
    </source>
</evidence>
<evidence type="ECO:0000256" key="3">
    <source>
        <dbReference type="ARBA" id="ARBA00022801"/>
    </source>
</evidence>
<comment type="caution">
    <text evidence="5">The sequence shown here is derived from an EMBL/GenBank/DDBJ whole genome shotgun (WGS) entry which is preliminary data.</text>
</comment>
<dbReference type="EMBL" id="MAYW01000028">
    <property type="protein sequence ID" value="ODS33457.1"/>
    <property type="molecule type" value="Genomic_DNA"/>
</dbReference>
<keyword evidence="3" id="KW-0378">Hydrolase</keyword>
<dbReference type="Pfam" id="PF01934">
    <property type="entry name" value="HepT-like"/>
    <property type="match status" value="1"/>
</dbReference>
<evidence type="ECO:0000313" key="5">
    <source>
        <dbReference type="EMBL" id="ODS33457.1"/>
    </source>
</evidence>
<dbReference type="GO" id="GO:0016787">
    <property type="term" value="F:hydrolase activity"/>
    <property type="evidence" value="ECO:0007669"/>
    <property type="project" value="UniProtKB-KW"/>
</dbReference>
<dbReference type="GO" id="GO:0110001">
    <property type="term" value="C:toxin-antitoxin complex"/>
    <property type="evidence" value="ECO:0007669"/>
    <property type="project" value="InterPro"/>
</dbReference>
<sequence>MTLNQELIRSRCQDIEESLGRLDKIKTKTRDEFLKDQDAKDIACYRLLVAMESALSLCCHISAKHLKKSP</sequence>
<organism evidence="5 6">
    <name type="scientific">Candidatus Scalindua rubra</name>
    <dbReference type="NCBI Taxonomy" id="1872076"/>
    <lineage>
        <taxon>Bacteria</taxon>
        <taxon>Pseudomonadati</taxon>
        <taxon>Planctomycetota</taxon>
        <taxon>Candidatus Brocadiia</taxon>
        <taxon>Candidatus Brocadiales</taxon>
        <taxon>Candidatus Scalinduaceae</taxon>
        <taxon>Candidatus Scalindua</taxon>
    </lineage>
</organism>
<evidence type="ECO:0000256" key="2">
    <source>
        <dbReference type="ARBA" id="ARBA00022722"/>
    </source>
</evidence>
<dbReference type="InterPro" id="IPR008201">
    <property type="entry name" value="HepT-like"/>
</dbReference>
<accession>A0A1E3XCT5</accession>
<keyword evidence="2" id="KW-0540">Nuclease</keyword>
<evidence type="ECO:0000256" key="1">
    <source>
        <dbReference type="ARBA" id="ARBA00022649"/>
    </source>
</evidence>
<comment type="similarity">
    <text evidence="4">Belongs to the HepT RNase toxin family.</text>
</comment>
<proteinExistence type="inferred from homology"/>
<dbReference type="AlphaFoldDB" id="A0A1E3XCT5"/>